<dbReference type="Proteomes" id="UP001549257">
    <property type="component" value="Unassembled WGS sequence"/>
</dbReference>
<dbReference type="RefSeq" id="WP_354023111.1">
    <property type="nucleotide sequence ID" value="NZ_JBEPSJ010000001.1"/>
</dbReference>
<organism evidence="1 2">
    <name type="scientific">Conyzicola nivalis</name>
    <dbReference type="NCBI Taxonomy" id="1477021"/>
    <lineage>
        <taxon>Bacteria</taxon>
        <taxon>Bacillati</taxon>
        <taxon>Actinomycetota</taxon>
        <taxon>Actinomycetes</taxon>
        <taxon>Micrococcales</taxon>
        <taxon>Microbacteriaceae</taxon>
        <taxon>Conyzicola</taxon>
    </lineage>
</organism>
<reference evidence="1 2" key="1">
    <citation type="submission" date="2024-06" db="EMBL/GenBank/DDBJ databases">
        <title>Sorghum-associated microbial communities from plants grown in Nebraska, USA.</title>
        <authorList>
            <person name="Schachtman D."/>
        </authorList>
    </citation>
    <scope>NUCLEOTIDE SEQUENCE [LARGE SCALE GENOMIC DNA]</scope>
    <source>
        <strain evidence="1 2">2857</strain>
    </source>
</reference>
<evidence type="ECO:0008006" key="3">
    <source>
        <dbReference type="Google" id="ProtNLM"/>
    </source>
</evidence>
<accession>A0ABV2QIP3</accession>
<evidence type="ECO:0000313" key="2">
    <source>
        <dbReference type="Proteomes" id="UP001549257"/>
    </source>
</evidence>
<proteinExistence type="predicted"/>
<comment type="caution">
    <text evidence="1">The sequence shown here is derived from an EMBL/GenBank/DDBJ whole genome shotgun (WGS) entry which is preliminary data.</text>
</comment>
<dbReference type="InterPro" id="IPR029032">
    <property type="entry name" value="AhpD-like"/>
</dbReference>
<gene>
    <name evidence="1" type="ORF">ABIE21_000394</name>
</gene>
<name>A0ABV2QIP3_9MICO</name>
<sequence>MTFLPITTYENLAPAARAAIDHQLETHGGRLTTTKATLLGHLPSFDAYMQWYTLKDELVPFIGERAVTLFAFAISRAAGSAVSVAFFTEILVAAGEDLDDPDDIPVTEAEALLMRWGTLIATAPHEVDDELIASLEEAFSEKLRLILVAFAGFTVATNVFNSVGRVPLA</sequence>
<dbReference type="EMBL" id="JBEPSJ010000001">
    <property type="protein sequence ID" value="MET4580904.1"/>
    <property type="molecule type" value="Genomic_DNA"/>
</dbReference>
<dbReference type="SUPFAM" id="SSF69118">
    <property type="entry name" value="AhpD-like"/>
    <property type="match status" value="1"/>
</dbReference>
<evidence type="ECO:0000313" key="1">
    <source>
        <dbReference type="EMBL" id="MET4580904.1"/>
    </source>
</evidence>
<keyword evidence="2" id="KW-1185">Reference proteome</keyword>
<protein>
    <recommendedName>
        <fullName evidence="3">Carboxymuconolactone decarboxylase family protein</fullName>
    </recommendedName>
</protein>
<dbReference type="Gene3D" id="1.20.1290.10">
    <property type="entry name" value="AhpD-like"/>
    <property type="match status" value="1"/>
</dbReference>